<evidence type="ECO:0000256" key="8">
    <source>
        <dbReference type="SAM" id="MobiDB-lite"/>
    </source>
</evidence>
<dbReference type="EMBL" id="DRZM01000202">
    <property type="protein sequence ID" value="HHP05458.1"/>
    <property type="molecule type" value="Genomic_DNA"/>
</dbReference>
<dbReference type="Gene3D" id="3.30.1960.10">
    <property type="entry name" value="tRNA wybutosine-synthesizing-like"/>
    <property type="match status" value="1"/>
</dbReference>
<organism evidence="10">
    <name type="scientific">Thermofilum pendens</name>
    <dbReference type="NCBI Taxonomy" id="2269"/>
    <lineage>
        <taxon>Archaea</taxon>
        <taxon>Thermoproteota</taxon>
        <taxon>Thermoprotei</taxon>
        <taxon>Thermofilales</taxon>
        <taxon>Thermofilaceae</taxon>
        <taxon>Thermofilum</taxon>
    </lineage>
</organism>
<dbReference type="GO" id="GO:0008175">
    <property type="term" value="F:tRNA methyltransferase activity"/>
    <property type="evidence" value="ECO:0007669"/>
    <property type="project" value="InterPro"/>
</dbReference>
<comment type="function">
    <text evidence="7">S-adenosyl-L-methionine-dependent methyltransferase that acts as a component of the wyosine derivatives biosynthesis pathway. Probably methylates N-4 position of wybutosine-86 to produce wybutosine-72.</text>
</comment>
<dbReference type="InterPro" id="IPR022908">
    <property type="entry name" value="Taw3"/>
</dbReference>
<accession>A0A7J3X8D9</accession>
<protein>
    <recommendedName>
        <fullName evidence="6 7">tRNA(Phe) 7-((3-amino-3-carboxypropyl)-4-demethylwyosine(37)-N(4))-methyltransferase</fullName>
        <ecNumber evidence="7">2.1.1.282</ecNumber>
    </recommendedName>
    <alternativeName>
        <fullName evidence="7">tRNA wyosine derivatives biosynthesis protein Taw3</fullName>
    </alternativeName>
</protein>
<keyword evidence="3 7" id="KW-0808">Transferase</keyword>
<evidence type="ECO:0000256" key="6">
    <source>
        <dbReference type="ARBA" id="ARBA00030554"/>
    </source>
</evidence>
<evidence type="ECO:0000313" key="10">
    <source>
        <dbReference type="EMBL" id="HHP05458.1"/>
    </source>
</evidence>
<gene>
    <name evidence="7" type="primary">taw3</name>
    <name evidence="10" type="ORF">ENM88_06925</name>
</gene>
<comment type="caution">
    <text evidence="10">The sequence shown here is derived from an EMBL/GenBank/DDBJ whole genome shotgun (WGS) entry which is preliminary data.</text>
</comment>
<dbReference type="PANTHER" id="PTHR48418">
    <property type="entry name" value="TRNA WYBUTOSINE-SYNTHESIZING PROTEIN 3"/>
    <property type="match status" value="1"/>
</dbReference>
<comment type="similarity">
    <text evidence="1 7">Belongs to the TYW3 family.</text>
</comment>
<evidence type="ECO:0000256" key="5">
    <source>
        <dbReference type="ARBA" id="ARBA00022694"/>
    </source>
</evidence>
<dbReference type="Pfam" id="PF02676">
    <property type="entry name" value="TYW3"/>
    <property type="match status" value="1"/>
</dbReference>
<dbReference type="SUPFAM" id="SSF111278">
    <property type="entry name" value="SSo0622-like"/>
    <property type="match status" value="1"/>
</dbReference>
<dbReference type="AlphaFoldDB" id="A0A7J3X8D9"/>
<evidence type="ECO:0000256" key="2">
    <source>
        <dbReference type="ARBA" id="ARBA00022603"/>
    </source>
</evidence>
<evidence type="ECO:0000259" key="9">
    <source>
        <dbReference type="Pfam" id="PF02676"/>
    </source>
</evidence>
<evidence type="ECO:0000256" key="4">
    <source>
        <dbReference type="ARBA" id="ARBA00022691"/>
    </source>
</evidence>
<evidence type="ECO:0000256" key="7">
    <source>
        <dbReference type="HAMAP-Rule" id="MF_00266"/>
    </source>
</evidence>
<dbReference type="EC" id="2.1.1.282" evidence="7"/>
<keyword evidence="5 7" id="KW-0819">tRNA processing</keyword>
<sequence>MLRAQPRRQQPACSPWSAPAGGGGAHALRSPRRCCCEERSPGVRSEYCRVRSGALSAARGDREEEVLLSASLAAGWAHAHTRLRRQENAGQPWFVEVLLELRSEVLETPLLRSHTHHEVRGEAATPQPAGDQEWERLKSKALSQLREHLLQGRVDPDIVDLLDRINSSSDYYTTSSCSGRIQLAACGHPGEKGKLRVLAKWHRPIKVEELVLALNSCQELSVWFSVHPPILHIVARDLEAARKLLVQARNSGFKHSGIQGLGRRVVVEVMSMERLETPLRLHGVDLLEPWAYPMLVEAANKLLIRSKRRLERLKELF</sequence>
<dbReference type="PANTHER" id="PTHR48418:SF1">
    <property type="entry name" value="TRNA WYBUTOSINE-SYNTHESIZING PROTEIN 3"/>
    <property type="match status" value="1"/>
</dbReference>
<dbReference type="NCBIfam" id="NF003267">
    <property type="entry name" value="PRK04235.1-6"/>
    <property type="match status" value="1"/>
</dbReference>
<dbReference type="GO" id="GO:0030488">
    <property type="term" value="P:tRNA methylation"/>
    <property type="evidence" value="ECO:0007669"/>
    <property type="project" value="InterPro"/>
</dbReference>
<keyword evidence="2 7" id="KW-0489">Methyltransferase</keyword>
<keyword evidence="4 7" id="KW-0949">S-adenosyl-L-methionine</keyword>
<proteinExistence type="inferred from homology"/>
<feature type="region of interest" description="Disordered" evidence="8">
    <location>
        <begin position="1"/>
        <end position="29"/>
    </location>
</feature>
<dbReference type="GO" id="GO:0031591">
    <property type="term" value="P:wybutosine biosynthetic process"/>
    <property type="evidence" value="ECO:0007669"/>
    <property type="project" value="InterPro"/>
</dbReference>
<name>A0A7J3X8D9_THEPE</name>
<evidence type="ECO:0000256" key="3">
    <source>
        <dbReference type="ARBA" id="ARBA00022679"/>
    </source>
</evidence>
<feature type="domain" description="tRNA wybutosine-synthesizing protein" evidence="9">
    <location>
        <begin position="138"/>
        <end position="315"/>
    </location>
</feature>
<dbReference type="HAMAP" id="MF_00266">
    <property type="entry name" value="TYW3_archaea"/>
    <property type="match status" value="1"/>
</dbReference>
<comment type="catalytic activity">
    <reaction evidence="7">
        <text>4-demethyl-7-[(3S)-3-amino-3-carboxypropyl]wyosine(37) in tRNA(Phe) + S-adenosyl-L-methionine = 7-[(3S)-3-amino-3-carboxypropyl]wyosine(37) in tRNA(Phe) + S-adenosyl-L-homocysteine + H(+)</text>
        <dbReference type="Rhea" id="RHEA:36635"/>
        <dbReference type="Rhea" id="RHEA-COMP:10378"/>
        <dbReference type="Rhea" id="RHEA-COMP:10379"/>
        <dbReference type="ChEBI" id="CHEBI:15378"/>
        <dbReference type="ChEBI" id="CHEBI:57856"/>
        <dbReference type="ChEBI" id="CHEBI:59789"/>
        <dbReference type="ChEBI" id="CHEBI:73543"/>
        <dbReference type="ChEBI" id="CHEBI:73550"/>
        <dbReference type="EC" id="2.1.1.282"/>
    </reaction>
</comment>
<evidence type="ECO:0000256" key="1">
    <source>
        <dbReference type="ARBA" id="ARBA00008569"/>
    </source>
</evidence>
<reference evidence="10" key="1">
    <citation type="journal article" date="2020" name="mSystems">
        <title>Genome- and Community-Level Interaction Insights into Carbon Utilization and Element Cycling Functions of Hydrothermarchaeota in Hydrothermal Sediment.</title>
        <authorList>
            <person name="Zhou Z."/>
            <person name="Liu Y."/>
            <person name="Xu W."/>
            <person name="Pan J."/>
            <person name="Luo Z.H."/>
            <person name="Li M."/>
        </authorList>
    </citation>
    <scope>NUCLEOTIDE SEQUENCE [LARGE SCALE GENOMIC DNA]</scope>
    <source>
        <strain evidence="10">SpSt-1125</strain>
    </source>
</reference>
<dbReference type="InterPro" id="IPR036602">
    <property type="entry name" value="tRNA_yW-synthesising-like_sf"/>
</dbReference>
<dbReference type="InterPro" id="IPR003827">
    <property type="entry name" value="tRNA_yW-synthesising"/>
</dbReference>